<dbReference type="Gene3D" id="1.10.260.40">
    <property type="entry name" value="lambda repressor-like DNA-binding domains"/>
    <property type="match status" value="1"/>
</dbReference>
<evidence type="ECO:0000313" key="3">
    <source>
        <dbReference type="Proteomes" id="UP000676169"/>
    </source>
</evidence>
<protein>
    <submittedName>
        <fullName evidence="2">Helix-turn-helix transcriptional regulator</fullName>
    </submittedName>
</protein>
<dbReference type="Proteomes" id="UP000676169">
    <property type="component" value="Chromosome"/>
</dbReference>
<reference evidence="2" key="1">
    <citation type="submission" date="2021-04" db="EMBL/GenBank/DDBJ databases">
        <title>Luteolibacter sp. 32A isolated from the skin of an Anderson's salamander (Ambystoma andersonii).</title>
        <authorList>
            <person name="Spergser J."/>
            <person name="Busse H.-J."/>
        </authorList>
    </citation>
    <scope>NUCLEOTIDE SEQUENCE</scope>
    <source>
        <strain evidence="2">32A</strain>
    </source>
</reference>
<keyword evidence="3" id="KW-1185">Reference proteome</keyword>
<dbReference type="SMART" id="SM00530">
    <property type="entry name" value="HTH_XRE"/>
    <property type="match status" value="1"/>
</dbReference>
<dbReference type="KEGG" id="lamb:KBB96_10290"/>
<dbReference type="Pfam" id="PF01381">
    <property type="entry name" value="HTH_3"/>
    <property type="match status" value="1"/>
</dbReference>
<dbReference type="GO" id="GO:0003677">
    <property type="term" value="F:DNA binding"/>
    <property type="evidence" value="ECO:0007669"/>
    <property type="project" value="InterPro"/>
</dbReference>
<dbReference type="RefSeq" id="WP_211629264.1">
    <property type="nucleotide sequence ID" value="NZ_CP073100.1"/>
</dbReference>
<dbReference type="AlphaFoldDB" id="A0A975IXJ8"/>
<name>A0A975IXJ8_9BACT</name>
<dbReference type="PROSITE" id="PS50943">
    <property type="entry name" value="HTH_CROC1"/>
    <property type="match status" value="1"/>
</dbReference>
<dbReference type="SUPFAM" id="SSF47413">
    <property type="entry name" value="lambda repressor-like DNA-binding domains"/>
    <property type="match status" value="1"/>
</dbReference>
<evidence type="ECO:0000259" key="1">
    <source>
        <dbReference type="PROSITE" id="PS50943"/>
    </source>
</evidence>
<sequence length="92" mass="10093">MGDRQPLNAIGGPLQKARLELGLTQQSLAAKCNLIGLDIGRETISQIERGVRGVSDLEMILLSKALKIEITRLVPKTLPPWKKDLRPPNAVE</sequence>
<proteinExistence type="predicted"/>
<organism evidence="2 3">
    <name type="scientific">Luteolibacter ambystomatis</name>
    <dbReference type="NCBI Taxonomy" id="2824561"/>
    <lineage>
        <taxon>Bacteria</taxon>
        <taxon>Pseudomonadati</taxon>
        <taxon>Verrucomicrobiota</taxon>
        <taxon>Verrucomicrobiia</taxon>
        <taxon>Verrucomicrobiales</taxon>
        <taxon>Verrucomicrobiaceae</taxon>
        <taxon>Luteolibacter</taxon>
    </lineage>
</organism>
<accession>A0A975IXJ8</accession>
<gene>
    <name evidence="2" type="ORF">KBB96_10290</name>
</gene>
<dbReference type="EMBL" id="CP073100">
    <property type="protein sequence ID" value="QUE49262.1"/>
    <property type="molecule type" value="Genomic_DNA"/>
</dbReference>
<feature type="domain" description="HTH cro/C1-type" evidence="1">
    <location>
        <begin position="14"/>
        <end position="73"/>
    </location>
</feature>
<dbReference type="InterPro" id="IPR010982">
    <property type="entry name" value="Lambda_DNA-bd_dom_sf"/>
</dbReference>
<dbReference type="CDD" id="cd00093">
    <property type="entry name" value="HTH_XRE"/>
    <property type="match status" value="1"/>
</dbReference>
<evidence type="ECO:0000313" key="2">
    <source>
        <dbReference type="EMBL" id="QUE49262.1"/>
    </source>
</evidence>
<dbReference type="InterPro" id="IPR001387">
    <property type="entry name" value="Cro/C1-type_HTH"/>
</dbReference>